<feature type="chain" id="PRO_5042051182" description="Pectinesterase inhibitor domain-containing protein" evidence="3">
    <location>
        <begin position="31"/>
        <end position="165"/>
    </location>
</feature>
<dbReference type="InterPro" id="IPR006501">
    <property type="entry name" value="Pectinesterase_inhib_dom"/>
</dbReference>
<name>A0AAD5IM08_ACENE</name>
<sequence length="165" mass="17789">MDVFKHRMSLSLAFLAVAATVLLLAGNAAATAVDLCKQTDSFPKLCKSVIEGTTDPKKATELAIKALIVETERVKLAAKKLGKSEELDVCNEVIDDAIDNLNGALQFLKSNEERSLNDYLSAVLTDFVTCNDAYEEMGKTSPFAKTTETAKNMASNCLALASQIH</sequence>
<evidence type="ECO:0000256" key="1">
    <source>
        <dbReference type="ARBA" id="ARBA00022729"/>
    </source>
</evidence>
<keyword evidence="6" id="KW-1185">Reference proteome</keyword>
<dbReference type="Proteomes" id="UP001064489">
    <property type="component" value="Chromosome 7"/>
</dbReference>
<keyword evidence="1 3" id="KW-0732">Signal</keyword>
<evidence type="ECO:0000256" key="3">
    <source>
        <dbReference type="SAM" id="SignalP"/>
    </source>
</evidence>
<comment type="caution">
    <text evidence="5">The sequence shown here is derived from an EMBL/GenBank/DDBJ whole genome shotgun (WGS) entry which is preliminary data.</text>
</comment>
<accession>A0AAD5IM08</accession>
<proteinExistence type="inferred from homology"/>
<protein>
    <recommendedName>
        <fullName evidence="4">Pectinesterase inhibitor domain-containing protein</fullName>
    </recommendedName>
</protein>
<dbReference type="EMBL" id="JAJSOW010000104">
    <property type="protein sequence ID" value="KAI9169327.1"/>
    <property type="molecule type" value="Genomic_DNA"/>
</dbReference>
<dbReference type="Gene3D" id="1.20.140.40">
    <property type="entry name" value="Invertase/pectin methylesterase inhibitor family protein"/>
    <property type="match status" value="1"/>
</dbReference>
<evidence type="ECO:0000313" key="5">
    <source>
        <dbReference type="EMBL" id="KAI9169327.1"/>
    </source>
</evidence>
<dbReference type="SUPFAM" id="SSF101148">
    <property type="entry name" value="Plant invertase/pectin methylesterase inhibitor"/>
    <property type="match status" value="1"/>
</dbReference>
<dbReference type="Pfam" id="PF04043">
    <property type="entry name" value="PMEI"/>
    <property type="match status" value="1"/>
</dbReference>
<dbReference type="PANTHER" id="PTHR31080">
    <property type="entry name" value="PECTINESTERASE INHIBITOR-LIKE"/>
    <property type="match status" value="1"/>
</dbReference>
<evidence type="ECO:0000256" key="2">
    <source>
        <dbReference type="ARBA" id="ARBA00038471"/>
    </source>
</evidence>
<dbReference type="AlphaFoldDB" id="A0AAD5IM08"/>
<dbReference type="NCBIfam" id="TIGR01614">
    <property type="entry name" value="PME_inhib"/>
    <property type="match status" value="1"/>
</dbReference>
<gene>
    <name evidence="5" type="ORF">LWI28_010765</name>
</gene>
<dbReference type="GO" id="GO:0004857">
    <property type="term" value="F:enzyme inhibitor activity"/>
    <property type="evidence" value="ECO:0007669"/>
    <property type="project" value="InterPro"/>
</dbReference>
<reference evidence="5" key="1">
    <citation type="journal article" date="2022" name="Plant J.">
        <title>Strategies of tolerance reflected in two North American maple genomes.</title>
        <authorList>
            <person name="McEvoy S.L."/>
            <person name="Sezen U.U."/>
            <person name="Trouern-Trend A."/>
            <person name="McMahon S.M."/>
            <person name="Schaberg P.G."/>
            <person name="Yang J."/>
            <person name="Wegrzyn J.L."/>
            <person name="Swenson N.G."/>
        </authorList>
    </citation>
    <scope>NUCLEOTIDE SEQUENCE</scope>
    <source>
        <strain evidence="5">91603</strain>
    </source>
</reference>
<evidence type="ECO:0000259" key="4">
    <source>
        <dbReference type="SMART" id="SM00856"/>
    </source>
</evidence>
<dbReference type="InterPro" id="IPR035513">
    <property type="entry name" value="Invertase/methylesterase_inhib"/>
</dbReference>
<feature type="domain" description="Pectinesterase inhibitor" evidence="4">
    <location>
        <begin position="28"/>
        <end position="160"/>
    </location>
</feature>
<reference evidence="5" key="2">
    <citation type="submission" date="2023-02" db="EMBL/GenBank/DDBJ databases">
        <authorList>
            <person name="Swenson N.G."/>
            <person name="Wegrzyn J.L."/>
            <person name="Mcevoy S.L."/>
        </authorList>
    </citation>
    <scope>NUCLEOTIDE SEQUENCE</scope>
    <source>
        <strain evidence="5">91603</strain>
        <tissue evidence="5">Leaf</tissue>
    </source>
</reference>
<dbReference type="CDD" id="cd15800">
    <property type="entry name" value="PMEI-like_2"/>
    <property type="match status" value="1"/>
</dbReference>
<evidence type="ECO:0000313" key="6">
    <source>
        <dbReference type="Proteomes" id="UP001064489"/>
    </source>
</evidence>
<organism evidence="5 6">
    <name type="scientific">Acer negundo</name>
    <name type="common">Box elder</name>
    <dbReference type="NCBI Taxonomy" id="4023"/>
    <lineage>
        <taxon>Eukaryota</taxon>
        <taxon>Viridiplantae</taxon>
        <taxon>Streptophyta</taxon>
        <taxon>Embryophyta</taxon>
        <taxon>Tracheophyta</taxon>
        <taxon>Spermatophyta</taxon>
        <taxon>Magnoliopsida</taxon>
        <taxon>eudicotyledons</taxon>
        <taxon>Gunneridae</taxon>
        <taxon>Pentapetalae</taxon>
        <taxon>rosids</taxon>
        <taxon>malvids</taxon>
        <taxon>Sapindales</taxon>
        <taxon>Sapindaceae</taxon>
        <taxon>Hippocastanoideae</taxon>
        <taxon>Acereae</taxon>
        <taxon>Acer</taxon>
    </lineage>
</organism>
<dbReference type="InterPro" id="IPR051955">
    <property type="entry name" value="PME_Inhibitor"/>
</dbReference>
<comment type="similarity">
    <text evidence="2">Belongs to the PMEI family.</text>
</comment>
<dbReference type="SMART" id="SM00856">
    <property type="entry name" value="PMEI"/>
    <property type="match status" value="1"/>
</dbReference>
<dbReference type="PANTHER" id="PTHR31080:SF274">
    <property type="entry name" value="PECTINESTERASE_PECTINESTERASE INHIBITOR 26"/>
    <property type="match status" value="1"/>
</dbReference>
<feature type="signal peptide" evidence="3">
    <location>
        <begin position="1"/>
        <end position="30"/>
    </location>
</feature>